<dbReference type="Gene3D" id="2.30.140.10">
    <property type="entry name" value="Spermidine synthase, tetramerisation domain"/>
    <property type="match status" value="1"/>
</dbReference>
<evidence type="ECO:0000256" key="9">
    <source>
        <dbReference type="ARBA" id="ARBA00023270"/>
    </source>
</evidence>
<evidence type="ECO:0000256" key="10">
    <source>
        <dbReference type="ARBA" id="ARBA00023317"/>
    </source>
</evidence>
<dbReference type="SUPFAM" id="SSF53335">
    <property type="entry name" value="S-adenosyl-L-methionine-dependent methyltransferases"/>
    <property type="match status" value="1"/>
</dbReference>
<evidence type="ECO:0000256" key="3">
    <source>
        <dbReference type="ARBA" id="ARBA00022679"/>
    </source>
</evidence>
<evidence type="ECO:0000256" key="4">
    <source>
        <dbReference type="ARBA" id="ARBA00022793"/>
    </source>
</evidence>
<dbReference type="EC" id="2.5.1.16" evidence="12"/>
<comment type="cofactor">
    <cofactor evidence="1">
        <name>pyruvate</name>
        <dbReference type="ChEBI" id="CHEBI:15361"/>
    </cofactor>
</comment>
<dbReference type="InterPro" id="IPR016067">
    <property type="entry name" value="S-AdoMet_deCO2ase_core"/>
</dbReference>
<gene>
    <name evidence="12" type="ORF">MNBD_NITROSPINAE04-1129</name>
</gene>
<dbReference type="InterPro" id="IPR029063">
    <property type="entry name" value="SAM-dependent_MTases_sf"/>
</dbReference>
<keyword evidence="9" id="KW-0704">Schiff base</keyword>
<evidence type="ECO:0000256" key="7">
    <source>
        <dbReference type="ARBA" id="ARBA00023145"/>
    </source>
</evidence>
<dbReference type="EMBL" id="UOGA01000226">
    <property type="protein sequence ID" value="VAX22460.1"/>
    <property type="molecule type" value="Genomic_DNA"/>
</dbReference>
<keyword evidence="8" id="KW-0456">Lyase</keyword>
<evidence type="ECO:0000256" key="6">
    <source>
        <dbReference type="ARBA" id="ARBA00023115"/>
    </source>
</evidence>
<dbReference type="InterPro" id="IPR001045">
    <property type="entry name" value="Spermi_synthase"/>
</dbReference>
<reference evidence="12" key="1">
    <citation type="submission" date="2018-06" db="EMBL/GenBank/DDBJ databases">
        <authorList>
            <person name="Zhirakovskaya E."/>
        </authorList>
    </citation>
    <scope>NUCLEOTIDE SEQUENCE</scope>
</reference>
<dbReference type="InterPro" id="IPR030374">
    <property type="entry name" value="PABS"/>
</dbReference>
<dbReference type="SUPFAM" id="SSF56276">
    <property type="entry name" value="S-adenosylmethionine decarboxylase"/>
    <property type="match status" value="1"/>
</dbReference>
<organism evidence="12">
    <name type="scientific">hydrothermal vent metagenome</name>
    <dbReference type="NCBI Taxonomy" id="652676"/>
    <lineage>
        <taxon>unclassified sequences</taxon>
        <taxon>metagenomes</taxon>
        <taxon>ecological metagenomes</taxon>
    </lineage>
</organism>
<keyword evidence="5" id="KW-0068">Autocatalytic cleavage</keyword>
<evidence type="ECO:0000259" key="11">
    <source>
        <dbReference type="PROSITE" id="PS51006"/>
    </source>
</evidence>
<evidence type="ECO:0000256" key="8">
    <source>
        <dbReference type="ARBA" id="ARBA00023239"/>
    </source>
</evidence>
<dbReference type="GO" id="GO:0004766">
    <property type="term" value="F:spermidine synthase activity"/>
    <property type="evidence" value="ECO:0007669"/>
    <property type="project" value="UniProtKB-EC"/>
</dbReference>
<dbReference type="GO" id="GO:0004014">
    <property type="term" value="F:adenosylmethionine decarboxylase activity"/>
    <property type="evidence" value="ECO:0007669"/>
    <property type="project" value="InterPro"/>
</dbReference>
<dbReference type="PANTHER" id="PTHR11558:SF11">
    <property type="entry name" value="SPERMIDINE SYNTHASE"/>
    <property type="match status" value="1"/>
</dbReference>
<keyword evidence="7" id="KW-0865">Zymogen</keyword>
<protein>
    <submittedName>
        <fullName evidence="12">Spermidine synthase</fullName>
        <ecNumber evidence="12">2.5.1.16</ecNumber>
    </submittedName>
</protein>
<keyword evidence="3 12" id="KW-0808">Transferase</keyword>
<proteinExistence type="inferred from homology"/>
<sequence length="413" mass="44945">MTEITKDSGSQVKTDFVDGDHFHVWLAGCFGLAMTDGAELGKVLSDAANESGLGVLDVSKHSFEGGGCSATVLLSESHLAAHTWPERDGLTLLDISTCNHSMDNKRKAERCVSIIKKQLNASRSISDNMSYAPRFSEPRAPGQGVWIEAKETLLDIDSKYQRVQVVRTEGMGITLIIDGLFQVSEADEEFYHEPLVHPAMLAVDTPKDVLIIGGGDGGAIKHALRHPAVESVDLVEIDEEVIKAARQYLGKIHENSFDDPRVRVNVVDAFEYLDSVAGQKDVIILDITDPVGPCERLFTEEFMDKVAKALKPGGLASVHLGFPVCWPEASRMSYDAVKGAFKNVSVCHSYVPLYAELMGFAIMSNDVDTNEAVKGLGTKLAARSMDEMEIVSEETIGAMFALAPKLKKVFGIK</sequence>
<dbReference type="Pfam" id="PF01564">
    <property type="entry name" value="Spermine_synth"/>
    <property type="match status" value="1"/>
</dbReference>
<dbReference type="PANTHER" id="PTHR11558">
    <property type="entry name" value="SPERMIDINE/SPERMINE SYNTHASE"/>
    <property type="match status" value="1"/>
</dbReference>
<evidence type="ECO:0000256" key="2">
    <source>
        <dbReference type="ARBA" id="ARBA00007867"/>
    </source>
</evidence>
<accession>A0A3B1CIH1</accession>
<dbReference type="Pfam" id="PF02675">
    <property type="entry name" value="AdoMet_dc"/>
    <property type="match status" value="1"/>
</dbReference>
<dbReference type="InterPro" id="IPR035246">
    <property type="entry name" value="Spermidine_synt_N"/>
</dbReference>
<dbReference type="PROSITE" id="PS51006">
    <property type="entry name" value="PABS_2"/>
    <property type="match status" value="1"/>
</dbReference>
<dbReference type="InterPro" id="IPR037163">
    <property type="entry name" value="Spermidine_synt_N_sf"/>
</dbReference>
<dbReference type="InterPro" id="IPR003826">
    <property type="entry name" value="AdoMetDC_fam_prok"/>
</dbReference>
<evidence type="ECO:0000256" key="5">
    <source>
        <dbReference type="ARBA" id="ARBA00022813"/>
    </source>
</evidence>
<comment type="similarity">
    <text evidence="2">Belongs to the spermidine/spermine synthase family.</text>
</comment>
<name>A0A3B1CIH1_9ZZZZ</name>
<dbReference type="Pfam" id="PF17284">
    <property type="entry name" value="Spermine_synt_N"/>
    <property type="match status" value="1"/>
</dbReference>
<keyword evidence="4" id="KW-0210">Decarboxylase</keyword>
<dbReference type="CDD" id="cd02440">
    <property type="entry name" value="AdoMet_MTases"/>
    <property type="match status" value="1"/>
</dbReference>
<evidence type="ECO:0000313" key="12">
    <source>
        <dbReference type="EMBL" id="VAX22460.1"/>
    </source>
</evidence>
<dbReference type="Gene3D" id="3.60.90.10">
    <property type="entry name" value="S-adenosylmethionine decarboxylase"/>
    <property type="match status" value="1"/>
</dbReference>
<dbReference type="GO" id="GO:0008295">
    <property type="term" value="P:spermidine biosynthetic process"/>
    <property type="evidence" value="ECO:0007669"/>
    <property type="project" value="InterPro"/>
</dbReference>
<dbReference type="AlphaFoldDB" id="A0A3B1CIH1"/>
<keyword evidence="6" id="KW-0620">Polyamine biosynthesis</keyword>
<dbReference type="HAMAP" id="MF_00198">
    <property type="entry name" value="Spermidine_synth"/>
    <property type="match status" value="1"/>
</dbReference>
<keyword evidence="10" id="KW-0670">Pyruvate</keyword>
<evidence type="ECO:0000256" key="1">
    <source>
        <dbReference type="ARBA" id="ARBA00001928"/>
    </source>
</evidence>
<dbReference type="Gene3D" id="3.40.50.150">
    <property type="entry name" value="Vaccinia Virus protein VP39"/>
    <property type="match status" value="1"/>
</dbReference>
<feature type="domain" description="PABS" evidence="11">
    <location>
        <begin position="129"/>
        <end position="365"/>
    </location>
</feature>